<protein>
    <recommendedName>
        <fullName evidence="1">MOSC domain-containing protein</fullName>
    </recommendedName>
</protein>
<dbReference type="PANTHER" id="PTHR36930">
    <property type="entry name" value="METAL-SULFUR CLUSTER BIOSYNTHESIS PROTEINS YUAD-RELATED"/>
    <property type="match status" value="1"/>
</dbReference>
<dbReference type="PROSITE" id="PS51340">
    <property type="entry name" value="MOSC"/>
    <property type="match status" value="1"/>
</dbReference>
<evidence type="ECO:0000313" key="3">
    <source>
        <dbReference type="Proteomes" id="UP000722750"/>
    </source>
</evidence>
<sequence length="172" mass="18989">MAEIISIHIVRKQNGPTESCNQVVVRTNFGIEGDYRSGKYQIGQITLVESEIMDTVSRELGYDIPAGASRRQIMVGGITLNDLIGQNLRMGNVLVRVEDKCNPCNNMEKRIGRGAKDAMNNRGGIRCRIIRGGELRVGDKITVEDSGCTYSAKLSSFCFKVISYLIKLSNKA</sequence>
<evidence type="ECO:0000313" key="2">
    <source>
        <dbReference type="EMBL" id="MBS1259296.1"/>
    </source>
</evidence>
<dbReference type="Proteomes" id="UP000722750">
    <property type="component" value="Unassembled WGS sequence"/>
</dbReference>
<accession>A0A941W5P3</accession>
<evidence type="ECO:0000259" key="1">
    <source>
        <dbReference type="PROSITE" id="PS51340"/>
    </source>
</evidence>
<dbReference type="SUPFAM" id="SSF50800">
    <property type="entry name" value="PK beta-barrel domain-like"/>
    <property type="match status" value="1"/>
</dbReference>
<feature type="domain" description="MOSC" evidence="1">
    <location>
        <begin position="18"/>
        <end position="144"/>
    </location>
</feature>
<dbReference type="Gene3D" id="2.40.33.20">
    <property type="entry name" value="PK beta-barrel domain-like"/>
    <property type="match status" value="1"/>
</dbReference>
<organism evidence="2 3">
    <name type="scientific">Candidatus Scalindua arabica</name>
    <dbReference type="NCBI Taxonomy" id="1127984"/>
    <lineage>
        <taxon>Bacteria</taxon>
        <taxon>Pseudomonadati</taxon>
        <taxon>Planctomycetota</taxon>
        <taxon>Candidatus Brocadiia</taxon>
        <taxon>Candidatus Brocadiales</taxon>
        <taxon>Candidatus Scalinduaceae</taxon>
        <taxon>Candidatus Scalindua</taxon>
    </lineage>
</organism>
<dbReference type="GO" id="GO:0030170">
    <property type="term" value="F:pyridoxal phosphate binding"/>
    <property type="evidence" value="ECO:0007669"/>
    <property type="project" value="InterPro"/>
</dbReference>
<dbReference type="InterPro" id="IPR005302">
    <property type="entry name" value="MoCF_Sase_C"/>
</dbReference>
<dbReference type="InterPro" id="IPR052716">
    <property type="entry name" value="MOSC_domain"/>
</dbReference>
<dbReference type="Pfam" id="PF03473">
    <property type="entry name" value="MOSC"/>
    <property type="match status" value="1"/>
</dbReference>
<reference evidence="2" key="1">
    <citation type="journal article" date="2021" name="ISME J.">
        <title>Fine-scale metabolic discontinuity in a stratified prokaryote microbiome of a Red Sea deep halocline.</title>
        <authorList>
            <person name="Michoud G."/>
            <person name="Ngugi D.K."/>
            <person name="Barozzi A."/>
            <person name="Merlino G."/>
            <person name="Calleja M.L."/>
            <person name="Delgado-Huertas A."/>
            <person name="Moran X.A.G."/>
            <person name="Daffonchio D."/>
        </authorList>
    </citation>
    <scope>NUCLEOTIDE SEQUENCE</scope>
    <source>
        <strain evidence="2">SuakinDeep_MAG55_1</strain>
    </source>
</reference>
<dbReference type="GO" id="GO:0030151">
    <property type="term" value="F:molybdenum ion binding"/>
    <property type="evidence" value="ECO:0007669"/>
    <property type="project" value="InterPro"/>
</dbReference>
<dbReference type="GO" id="GO:0003824">
    <property type="term" value="F:catalytic activity"/>
    <property type="evidence" value="ECO:0007669"/>
    <property type="project" value="InterPro"/>
</dbReference>
<dbReference type="InterPro" id="IPR011037">
    <property type="entry name" value="Pyrv_Knase-like_insert_dom_sf"/>
</dbReference>
<dbReference type="AlphaFoldDB" id="A0A941W5P3"/>
<gene>
    <name evidence="2" type="ORF">MAG551_02365</name>
</gene>
<comment type="caution">
    <text evidence="2">The sequence shown here is derived from an EMBL/GenBank/DDBJ whole genome shotgun (WGS) entry which is preliminary data.</text>
</comment>
<proteinExistence type="predicted"/>
<dbReference type="PANTHER" id="PTHR36930:SF1">
    <property type="entry name" value="MOSC DOMAIN-CONTAINING PROTEIN"/>
    <property type="match status" value="1"/>
</dbReference>
<name>A0A941W5P3_9BACT</name>
<dbReference type="EMBL" id="JAANXD010000088">
    <property type="protein sequence ID" value="MBS1259296.1"/>
    <property type="molecule type" value="Genomic_DNA"/>
</dbReference>